<dbReference type="NCBIfam" id="TIGR01972">
    <property type="entry name" value="NDH_I_M"/>
    <property type="match status" value="1"/>
</dbReference>
<name>A0A8K0MKY7_9ROSA</name>
<comment type="similarity">
    <text evidence="4">Belongs to the complex I subunit 4 family.</text>
</comment>
<dbReference type="GO" id="GO:0048039">
    <property type="term" value="F:ubiquinone binding"/>
    <property type="evidence" value="ECO:0007669"/>
    <property type="project" value="TreeGrafter"/>
</dbReference>
<feature type="transmembrane region" description="Helical" evidence="22">
    <location>
        <begin position="308"/>
        <end position="331"/>
    </location>
</feature>
<comment type="catalytic activity">
    <reaction evidence="20">
        <text>a plastoquinone + NADPH + (n+1) H(+)(in) = a plastoquinol + NADP(+) + n H(+)(out)</text>
        <dbReference type="Rhea" id="RHEA:42612"/>
        <dbReference type="Rhea" id="RHEA-COMP:9561"/>
        <dbReference type="Rhea" id="RHEA-COMP:9562"/>
        <dbReference type="ChEBI" id="CHEBI:15378"/>
        <dbReference type="ChEBI" id="CHEBI:17757"/>
        <dbReference type="ChEBI" id="CHEBI:57783"/>
        <dbReference type="ChEBI" id="CHEBI:58349"/>
        <dbReference type="ChEBI" id="CHEBI:62192"/>
    </reaction>
</comment>
<dbReference type="GO" id="GO:0009535">
    <property type="term" value="C:chloroplast thylakoid membrane"/>
    <property type="evidence" value="ECO:0007669"/>
    <property type="project" value="UniProtKB-SubCell"/>
</dbReference>
<comment type="caution">
    <text evidence="24">The sequence shown here is derived from an EMBL/GenBank/DDBJ whole genome shotgun (WGS) entry which is preliminary data.</text>
</comment>
<dbReference type="GO" id="GO:0003954">
    <property type="term" value="F:NADH dehydrogenase activity"/>
    <property type="evidence" value="ECO:0007669"/>
    <property type="project" value="TreeGrafter"/>
</dbReference>
<dbReference type="EMBL" id="VOIH02000003">
    <property type="protein sequence ID" value="KAF3449797.1"/>
    <property type="molecule type" value="Genomic_DNA"/>
</dbReference>
<feature type="transmembrane region" description="Helical" evidence="22">
    <location>
        <begin position="231"/>
        <end position="252"/>
    </location>
</feature>
<comment type="subunit">
    <text evidence="5">NDH is composed of at least 16 different subunits, 5 of which are encoded in the nucleus.</text>
</comment>
<keyword evidence="13" id="KW-1278">Translocase</keyword>
<keyword evidence="9 22" id="KW-0812">Transmembrane</keyword>
<dbReference type="PANTHER" id="PTHR43507:SF21">
    <property type="entry name" value="NAD(P)H-QUINONE OXIDOREDUCTASE CHAIN 4, CHLOROPLASTIC"/>
    <property type="match status" value="1"/>
</dbReference>
<dbReference type="InterPro" id="IPR042106">
    <property type="entry name" value="Nuo/plastoQ_OxRdtase_6_NuoJ"/>
</dbReference>
<keyword evidence="15" id="KW-0520">NAD</keyword>
<evidence type="ECO:0000256" key="6">
    <source>
        <dbReference type="ARBA" id="ARBA00018131"/>
    </source>
</evidence>
<evidence type="ECO:0000256" key="9">
    <source>
        <dbReference type="ARBA" id="ARBA00022692"/>
    </source>
</evidence>
<evidence type="ECO:0000259" key="23">
    <source>
        <dbReference type="Pfam" id="PF00361"/>
    </source>
</evidence>
<feature type="transmembrane region" description="Helical" evidence="22">
    <location>
        <begin position="343"/>
        <end position="361"/>
    </location>
</feature>
<keyword evidence="7" id="KW-0813">Transport</keyword>
<organism evidence="24 25">
    <name type="scientific">Rhamnella rubrinervis</name>
    <dbReference type="NCBI Taxonomy" id="2594499"/>
    <lineage>
        <taxon>Eukaryota</taxon>
        <taxon>Viridiplantae</taxon>
        <taxon>Streptophyta</taxon>
        <taxon>Embryophyta</taxon>
        <taxon>Tracheophyta</taxon>
        <taxon>Spermatophyta</taxon>
        <taxon>Magnoliopsida</taxon>
        <taxon>eudicotyledons</taxon>
        <taxon>Gunneridae</taxon>
        <taxon>Pentapetalae</taxon>
        <taxon>rosids</taxon>
        <taxon>fabids</taxon>
        <taxon>Rosales</taxon>
        <taxon>Rhamnaceae</taxon>
        <taxon>rhamnoid group</taxon>
        <taxon>Rhamneae</taxon>
        <taxon>Rhamnella</taxon>
    </lineage>
</organism>
<dbReference type="FunFam" id="1.20.120.1200:FF:000002">
    <property type="entry name" value="NAD(P)H-quinone oxidoreductase subunit 6, chloroplastic"/>
    <property type="match status" value="1"/>
</dbReference>
<evidence type="ECO:0000256" key="19">
    <source>
        <dbReference type="ARBA" id="ARBA00031648"/>
    </source>
</evidence>
<keyword evidence="17 22" id="KW-0472">Membrane</keyword>
<feature type="transmembrane region" description="Helical" evidence="22">
    <location>
        <begin position="559"/>
        <end position="580"/>
    </location>
</feature>
<reference evidence="24" key="1">
    <citation type="submission" date="2020-03" db="EMBL/GenBank/DDBJ databases">
        <title>A high-quality chromosome-level genome assembly of a woody plant with both climbing and erect habits, Rhamnella rubrinervis.</title>
        <authorList>
            <person name="Lu Z."/>
            <person name="Yang Y."/>
            <person name="Zhu X."/>
            <person name="Sun Y."/>
        </authorList>
    </citation>
    <scope>NUCLEOTIDE SEQUENCE</scope>
    <source>
        <strain evidence="24">BYM</strain>
        <tissue evidence="24">Leaf</tissue>
    </source>
</reference>
<evidence type="ECO:0000256" key="17">
    <source>
        <dbReference type="ARBA" id="ARBA00023136"/>
    </source>
</evidence>
<dbReference type="GO" id="GO:0015990">
    <property type="term" value="P:electron transport coupled proton transport"/>
    <property type="evidence" value="ECO:0007669"/>
    <property type="project" value="TreeGrafter"/>
</dbReference>
<feature type="transmembrane region" description="Helical" evidence="22">
    <location>
        <begin position="12"/>
        <end position="29"/>
    </location>
</feature>
<evidence type="ECO:0000256" key="18">
    <source>
        <dbReference type="ARBA" id="ARBA00029875"/>
    </source>
</evidence>
<keyword evidence="14 22" id="KW-1133">Transmembrane helix</keyword>
<evidence type="ECO:0000256" key="8">
    <source>
        <dbReference type="ARBA" id="ARBA00022528"/>
    </source>
</evidence>
<evidence type="ECO:0000256" key="15">
    <source>
        <dbReference type="ARBA" id="ARBA00023027"/>
    </source>
</evidence>
<protein>
    <recommendedName>
        <fullName evidence="6">NAD(P)H-quinone oxidoreductase subunit 6, chloroplastic</fullName>
    </recommendedName>
    <alternativeName>
        <fullName evidence="19">NAD(P)H dehydrogenase subunit 6</fullName>
    </alternativeName>
    <alternativeName>
        <fullName evidence="18">NADH-plastoquinone oxidoreductase subunit 6</fullName>
    </alternativeName>
</protein>
<evidence type="ECO:0000256" key="21">
    <source>
        <dbReference type="ARBA" id="ARBA00048026"/>
    </source>
</evidence>
<feature type="transmembrane region" description="Helical" evidence="22">
    <location>
        <begin position="427"/>
        <end position="445"/>
    </location>
</feature>
<evidence type="ECO:0000256" key="4">
    <source>
        <dbReference type="ARBA" id="ARBA00009025"/>
    </source>
</evidence>
<feature type="transmembrane region" description="Helical" evidence="22">
    <location>
        <begin position="181"/>
        <end position="201"/>
    </location>
</feature>
<dbReference type="InterPro" id="IPR001457">
    <property type="entry name" value="NADH_UbQ/plastoQ_OxRdtase_su6"/>
</dbReference>
<feature type="transmembrane region" description="Helical" evidence="22">
    <location>
        <begin position="63"/>
        <end position="80"/>
    </location>
</feature>
<keyword evidence="10" id="KW-0874">Quinone</keyword>
<feature type="transmembrane region" description="Helical" evidence="22">
    <location>
        <begin position="264"/>
        <end position="288"/>
    </location>
</feature>
<dbReference type="GO" id="GO:0042773">
    <property type="term" value="P:ATP synthesis coupled electron transport"/>
    <property type="evidence" value="ECO:0007669"/>
    <property type="project" value="InterPro"/>
</dbReference>
<evidence type="ECO:0000256" key="5">
    <source>
        <dbReference type="ARBA" id="ARBA00011199"/>
    </source>
</evidence>
<evidence type="ECO:0000256" key="22">
    <source>
        <dbReference type="SAM" id="Phobius"/>
    </source>
</evidence>
<dbReference type="InterPro" id="IPR003918">
    <property type="entry name" value="NADH_UbQ_OxRdtase"/>
</dbReference>
<evidence type="ECO:0000256" key="16">
    <source>
        <dbReference type="ARBA" id="ARBA00023078"/>
    </source>
</evidence>
<keyword evidence="25" id="KW-1185">Reference proteome</keyword>
<keyword evidence="16" id="KW-0793">Thylakoid</keyword>
<sequence>MDLPGPIHDFLLVFLGSGLILGGIGVVLLPNPIYSAFSLGLVLVCISLFYILLNSYFVATAQLLIYVGAINVLIIFAVMFMNGSEYYKDFHLWTVGSGVTLLVCTSIFFLLMTTITDTSWYGIIWTTRSNQIIEQDLISNSQQIGIHLSTDFFLPFEFISIILLAALIGAIAVARQLGIDGISIGPILLTGFITTLATLAARPVTRDSRLFHFLMLAMYSGQIGSFSSQDLLLFFIMWELELIPVYLLLSMWGGRKRLYSATKFILYTAGGSVFLLIGVLGIGLYGSNEPTFNFETSANQSYPVALEILFYIGFFVAFAVKSPIIPLHTWLPDTHGEAHYSTCMLLAGILLKMGAYGLVRINMELFPHAHSIFSPWLIIVGTIQIIYAASTSPGQRNLKKRIAYSSVSHMGFIIIGIGSISDTGLNGAILQIISHGFIGAALFFLAGTSYDRIRLVYLDEMGGMAIAIPKIFTTFSILSMASLALPGMSGFVAELIVFFGILTSQKFLLMTKIVITFVMAIGMILTPIYSLSMLRQMFYGYKLFNAPNSFFFDSGPRELFVSISILLPVIAIGIYPDFVFSLSVEKVEAILSNFFSDSFP</sequence>
<feature type="transmembrane region" description="Helical" evidence="22">
    <location>
        <begin position="402"/>
        <end position="421"/>
    </location>
</feature>
<evidence type="ECO:0000256" key="3">
    <source>
        <dbReference type="ARBA" id="ARBA00005698"/>
    </source>
</evidence>
<gene>
    <name evidence="24" type="ORF">FNV43_RR05875</name>
</gene>
<dbReference type="Proteomes" id="UP000796880">
    <property type="component" value="Unassembled WGS sequence"/>
</dbReference>
<dbReference type="InterPro" id="IPR010227">
    <property type="entry name" value="NADH_Q_OxRdtase_chainM/4"/>
</dbReference>
<comment type="subcellular location">
    <subcellularLocation>
        <location evidence="2">Plastid</location>
        <location evidence="2">Chloroplast thylakoid membrane</location>
        <topology evidence="2">Multi-pass membrane protein</topology>
    </subcellularLocation>
</comment>
<evidence type="ECO:0000313" key="25">
    <source>
        <dbReference type="Proteomes" id="UP000796880"/>
    </source>
</evidence>
<evidence type="ECO:0000256" key="10">
    <source>
        <dbReference type="ARBA" id="ARBA00022719"/>
    </source>
</evidence>
<dbReference type="InterPro" id="IPR001750">
    <property type="entry name" value="ND/Mrp_TM"/>
</dbReference>
<dbReference type="Pfam" id="PF00499">
    <property type="entry name" value="Oxidored_q3"/>
    <property type="match status" value="1"/>
</dbReference>
<evidence type="ECO:0000256" key="14">
    <source>
        <dbReference type="ARBA" id="ARBA00022989"/>
    </source>
</evidence>
<evidence type="ECO:0000256" key="7">
    <source>
        <dbReference type="ARBA" id="ARBA00022448"/>
    </source>
</evidence>
<proteinExistence type="inferred from homology"/>
<feature type="transmembrane region" description="Helical" evidence="22">
    <location>
        <begin position="152"/>
        <end position="174"/>
    </location>
</feature>
<evidence type="ECO:0000256" key="20">
    <source>
        <dbReference type="ARBA" id="ARBA00047726"/>
    </source>
</evidence>
<dbReference type="AlphaFoldDB" id="A0A8K0MKY7"/>
<dbReference type="Pfam" id="PF00361">
    <property type="entry name" value="Proton_antipo_M"/>
    <property type="match status" value="1"/>
</dbReference>
<accession>A0A8K0MKY7</accession>
<keyword evidence="12" id="KW-0618">Plastoquinone</keyword>
<evidence type="ECO:0000256" key="12">
    <source>
        <dbReference type="ARBA" id="ARBA00022957"/>
    </source>
</evidence>
<comment type="similarity">
    <text evidence="3">Belongs to the complex I subunit 6 family.</text>
</comment>
<keyword evidence="8" id="KW-0934">Plastid</keyword>
<dbReference type="PANTHER" id="PTHR43507">
    <property type="entry name" value="NADH-UBIQUINONE OXIDOREDUCTASE CHAIN 4"/>
    <property type="match status" value="1"/>
</dbReference>
<comment type="catalytic activity">
    <reaction evidence="21">
        <text>a plastoquinone + NADH + (n+1) H(+)(in) = a plastoquinol + NAD(+) + n H(+)(out)</text>
        <dbReference type="Rhea" id="RHEA:42608"/>
        <dbReference type="Rhea" id="RHEA-COMP:9561"/>
        <dbReference type="Rhea" id="RHEA-COMP:9562"/>
        <dbReference type="ChEBI" id="CHEBI:15378"/>
        <dbReference type="ChEBI" id="CHEBI:17757"/>
        <dbReference type="ChEBI" id="CHEBI:57540"/>
        <dbReference type="ChEBI" id="CHEBI:57945"/>
        <dbReference type="ChEBI" id="CHEBI:62192"/>
    </reaction>
</comment>
<feature type="transmembrane region" description="Helical" evidence="22">
    <location>
        <begin position="514"/>
        <end position="539"/>
    </location>
</feature>
<evidence type="ECO:0000256" key="11">
    <source>
        <dbReference type="ARBA" id="ARBA00022857"/>
    </source>
</evidence>
<dbReference type="PRINTS" id="PR01437">
    <property type="entry name" value="NUOXDRDTASE4"/>
</dbReference>
<feature type="transmembrane region" description="Helical" evidence="22">
    <location>
        <begin position="373"/>
        <end position="390"/>
    </location>
</feature>
<dbReference type="Gene3D" id="1.20.120.1200">
    <property type="entry name" value="NADH-ubiquinone/plastoquinone oxidoreductase chain 6, subunit NuoJ"/>
    <property type="match status" value="1"/>
</dbReference>
<evidence type="ECO:0000256" key="2">
    <source>
        <dbReference type="ARBA" id="ARBA00004454"/>
    </source>
</evidence>
<keyword evidence="11" id="KW-0521">NADP</keyword>
<keyword evidence="8" id="KW-0150">Chloroplast</keyword>
<feature type="transmembrane region" description="Helical" evidence="22">
    <location>
        <begin position="36"/>
        <end position="57"/>
    </location>
</feature>
<feature type="domain" description="NADH:quinone oxidoreductase/Mrp antiporter transmembrane" evidence="23">
    <location>
        <begin position="228"/>
        <end position="518"/>
    </location>
</feature>
<feature type="transmembrane region" description="Helical" evidence="22">
    <location>
        <begin position="92"/>
        <end position="112"/>
    </location>
</feature>
<dbReference type="OrthoDB" id="564260at2759"/>
<comment type="function">
    <text evidence="1">NDH shuttles electrons from NAD(P)H:plastoquinone, via FMN and iron-sulfur (Fe-S) centers, to quinones in the photosynthetic chain and possibly in a chloroplast respiratory chain. The immediate electron acceptor for the enzyme in this species is believed to be plastoquinone. Couples the redox reaction to proton translocation, and thus conserves the redox energy in a proton gradient.</text>
</comment>
<evidence type="ECO:0000313" key="24">
    <source>
        <dbReference type="EMBL" id="KAF3449797.1"/>
    </source>
</evidence>
<dbReference type="GO" id="GO:0008137">
    <property type="term" value="F:NADH dehydrogenase (ubiquinone) activity"/>
    <property type="evidence" value="ECO:0007669"/>
    <property type="project" value="InterPro"/>
</dbReference>
<evidence type="ECO:0000256" key="1">
    <source>
        <dbReference type="ARBA" id="ARBA00004059"/>
    </source>
</evidence>
<evidence type="ECO:0000256" key="13">
    <source>
        <dbReference type="ARBA" id="ARBA00022967"/>
    </source>
</evidence>